<gene>
    <name evidence="1" type="ORF">HER31_17360</name>
</gene>
<dbReference type="KEGG" id="fes:HER31_17360"/>
<dbReference type="Pfam" id="PF04351">
    <property type="entry name" value="PilP"/>
    <property type="match status" value="1"/>
</dbReference>
<evidence type="ECO:0000313" key="1">
    <source>
        <dbReference type="EMBL" id="QIZ78507.1"/>
    </source>
</evidence>
<dbReference type="PROSITE" id="PS51257">
    <property type="entry name" value="PROKAR_LIPOPROTEIN"/>
    <property type="match status" value="1"/>
</dbReference>
<organism evidence="1 2">
    <name type="scientific">Ferrimonas lipolytica</name>
    <dbReference type="NCBI Taxonomy" id="2724191"/>
    <lineage>
        <taxon>Bacteria</taxon>
        <taxon>Pseudomonadati</taxon>
        <taxon>Pseudomonadota</taxon>
        <taxon>Gammaproteobacteria</taxon>
        <taxon>Alteromonadales</taxon>
        <taxon>Ferrimonadaceae</taxon>
        <taxon>Ferrimonas</taxon>
    </lineage>
</organism>
<dbReference type="AlphaFoldDB" id="A0A6H1UHC6"/>
<reference evidence="1 2" key="1">
    <citation type="submission" date="2020-04" db="EMBL/GenBank/DDBJ databases">
        <title>Ferrimonas sp. S7 isolated from sea water.</title>
        <authorList>
            <person name="Bae S.S."/>
            <person name="Baek K."/>
        </authorList>
    </citation>
    <scope>NUCLEOTIDE SEQUENCE [LARGE SCALE GENOMIC DNA]</scope>
    <source>
        <strain evidence="1 2">S7</strain>
    </source>
</reference>
<protein>
    <submittedName>
        <fullName evidence="1">Pilus assembly protein PilP</fullName>
    </submittedName>
</protein>
<keyword evidence="2" id="KW-1185">Reference proteome</keyword>
<accession>A0A6H1UHC6</accession>
<dbReference type="InterPro" id="IPR007446">
    <property type="entry name" value="PilP"/>
</dbReference>
<dbReference type="PIRSF" id="PIRSF016481">
    <property type="entry name" value="Pilus_assembly_PilP"/>
    <property type="match status" value="1"/>
</dbReference>
<dbReference type="EMBL" id="CP051180">
    <property type="protein sequence ID" value="QIZ78507.1"/>
    <property type="molecule type" value="Genomic_DNA"/>
</dbReference>
<name>A0A6H1UHC6_9GAMM</name>
<proteinExistence type="predicted"/>
<dbReference type="Proteomes" id="UP000501602">
    <property type="component" value="Chromosome"/>
</dbReference>
<sequence>MKKLAVVVSSMFLSACTNNLNDLHQYVAEVQADPVVFNETTPEPPEITVVPYSVADLRSPFRYQRVRLDEREGDNRNDCPQPDLERERGPLEAYGVDSFRLRGVMRDDIEQWALLQSSDGTVYSVKQGDYLGMFHGQVESIGQVELVVAEWIPDGRGCWTKRETQLAMANN</sequence>
<dbReference type="RefSeq" id="WP_168662534.1">
    <property type="nucleotide sequence ID" value="NZ_CP051180.1"/>
</dbReference>
<evidence type="ECO:0000313" key="2">
    <source>
        <dbReference type="Proteomes" id="UP000501602"/>
    </source>
</evidence>
<dbReference type="Gene3D" id="2.30.30.830">
    <property type="match status" value="1"/>
</dbReference>